<feature type="compositionally biased region" description="Low complexity" evidence="1">
    <location>
        <begin position="19"/>
        <end position="30"/>
    </location>
</feature>
<sequence>MRKTSIRFRGDSHSSKPNSLGSSGGKMSSLHGSIWRSKLLSEWLWRLLLRNVHIEFLDGIFEWKMKLTWRMNFLKKKSSRFYEGSKRESVTISS</sequence>
<organism evidence="2 3">
    <name type="scientific">Punica granatum</name>
    <name type="common">Pomegranate</name>
    <dbReference type="NCBI Taxonomy" id="22663"/>
    <lineage>
        <taxon>Eukaryota</taxon>
        <taxon>Viridiplantae</taxon>
        <taxon>Streptophyta</taxon>
        <taxon>Embryophyta</taxon>
        <taxon>Tracheophyta</taxon>
        <taxon>Spermatophyta</taxon>
        <taxon>Magnoliopsida</taxon>
        <taxon>eudicotyledons</taxon>
        <taxon>Gunneridae</taxon>
        <taxon>Pentapetalae</taxon>
        <taxon>rosids</taxon>
        <taxon>malvids</taxon>
        <taxon>Myrtales</taxon>
        <taxon>Lythraceae</taxon>
        <taxon>Punica</taxon>
    </lineage>
</organism>
<proteinExistence type="predicted"/>
<name>A0A2I0JNU6_PUNGR</name>
<evidence type="ECO:0000313" key="3">
    <source>
        <dbReference type="Proteomes" id="UP000233551"/>
    </source>
</evidence>
<gene>
    <name evidence="2" type="ORF">CRG98_021699</name>
</gene>
<feature type="region of interest" description="Disordered" evidence="1">
    <location>
        <begin position="1"/>
        <end position="30"/>
    </location>
</feature>
<reference evidence="2 3" key="1">
    <citation type="submission" date="2017-11" db="EMBL/GenBank/DDBJ databases">
        <title>De-novo sequencing of pomegranate (Punica granatum L.) genome.</title>
        <authorList>
            <person name="Akparov Z."/>
            <person name="Amiraslanov A."/>
            <person name="Hajiyeva S."/>
            <person name="Abbasov M."/>
            <person name="Kaur K."/>
            <person name="Hamwieh A."/>
            <person name="Solovyev V."/>
            <person name="Salamov A."/>
            <person name="Braich B."/>
            <person name="Kosarev P."/>
            <person name="Mahmoud A."/>
            <person name="Hajiyev E."/>
            <person name="Babayeva S."/>
            <person name="Izzatullayeva V."/>
            <person name="Mammadov A."/>
            <person name="Mammadov A."/>
            <person name="Sharifova S."/>
            <person name="Ojaghi J."/>
            <person name="Eynullazada K."/>
            <person name="Bayramov B."/>
            <person name="Abdulazimova A."/>
            <person name="Shahmuradov I."/>
        </authorList>
    </citation>
    <scope>NUCLEOTIDE SEQUENCE [LARGE SCALE GENOMIC DNA]</scope>
    <source>
        <strain evidence="3">cv. AG2017</strain>
        <tissue evidence="2">Leaf</tissue>
    </source>
</reference>
<dbReference type="AlphaFoldDB" id="A0A2I0JNU6"/>
<evidence type="ECO:0000256" key="1">
    <source>
        <dbReference type="SAM" id="MobiDB-lite"/>
    </source>
</evidence>
<dbReference type="EMBL" id="PGOL01001470">
    <property type="protein sequence ID" value="PKI57911.1"/>
    <property type="molecule type" value="Genomic_DNA"/>
</dbReference>
<protein>
    <submittedName>
        <fullName evidence="2">Uncharacterized protein</fullName>
    </submittedName>
</protein>
<keyword evidence="3" id="KW-1185">Reference proteome</keyword>
<accession>A0A2I0JNU6</accession>
<evidence type="ECO:0000313" key="2">
    <source>
        <dbReference type="EMBL" id="PKI57911.1"/>
    </source>
</evidence>
<comment type="caution">
    <text evidence="2">The sequence shown here is derived from an EMBL/GenBank/DDBJ whole genome shotgun (WGS) entry which is preliminary data.</text>
</comment>
<dbReference type="Proteomes" id="UP000233551">
    <property type="component" value="Unassembled WGS sequence"/>
</dbReference>